<dbReference type="PANTHER" id="PTHR26374">
    <property type="entry name" value="ZINC FINGER PROTEIN ZAT5"/>
    <property type="match status" value="1"/>
</dbReference>
<evidence type="ECO:0000256" key="8">
    <source>
        <dbReference type="ARBA" id="ARBA00023242"/>
    </source>
</evidence>
<reference evidence="12 13" key="1">
    <citation type="submission" date="2017-07" db="EMBL/GenBank/DDBJ databases">
        <title>An improved, manually edited Actinidia chinensis var. chinensis (kiwifruit) genome highlights the challenges associated with draft genomes and gene prediction in plants.</title>
        <authorList>
            <person name="Pilkington S."/>
            <person name="Crowhurst R."/>
            <person name="Hilario E."/>
            <person name="Nardozza S."/>
            <person name="Fraser L."/>
            <person name="Peng Y."/>
            <person name="Gunaseelan K."/>
            <person name="Simpson R."/>
            <person name="Tahir J."/>
            <person name="Deroles S."/>
            <person name="Templeton K."/>
            <person name="Luo Z."/>
            <person name="Davy M."/>
            <person name="Cheng C."/>
            <person name="Mcneilage M."/>
            <person name="Scaglione D."/>
            <person name="Liu Y."/>
            <person name="Zhang Q."/>
            <person name="Datson P."/>
            <person name="De Silva N."/>
            <person name="Gardiner S."/>
            <person name="Bassett H."/>
            <person name="Chagne D."/>
            <person name="Mccallum J."/>
            <person name="Dzierzon H."/>
            <person name="Deng C."/>
            <person name="Wang Y.-Y."/>
            <person name="Barron N."/>
            <person name="Manako K."/>
            <person name="Bowen J."/>
            <person name="Foster T."/>
            <person name="Erridge Z."/>
            <person name="Tiffin H."/>
            <person name="Waite C."/>
            <person name="Davies K."/>
            <person name="Grierson E."/>
            <person name="Laing W."/>
            <person name="Kirk R."/>
            <person name="Chen X."/>
            <person name="Wood M."/>
            <person name="Montefiori M."/>
            <person name="Brummell D."/>
            <person name="Schwinn K."/>
            <person name="Catanach A."/>
            <person name="Fullerton C."/>
            <person name="Li D."/>
            <person name="Meiyalaghan S."/>
            <person name="Nieuwenhuizen N."/>
            <person name="Read N."/>
            <person name="Prakash R."/>
            <person name="Hunter D."/>
            <person name="Zhang H."/>
            <person name="Mckenzie M."/>
            <person name="Knabel M."/>
            <person name="Harris A."/>
            <person name="Allan A."/>
            <person name="Chen A."/>
            <person name="Janssen B."/>
            <person name="Plunkett B."/>
            <person name="Dwamena C."/>
            <person name="Voogd C."/>
            <person name="Leif D."/>
            <person name="Lafferty D."/>
            <person name="Souleyre E."/>
            <person name="Varkonyi-Gasic E."/>
            <person name="Gambi F."/>
            <person name="Hanley J."/>
            <person name="Yao J.-L."/>
            <person name="Cheung J."/>
            <person name="David K."/>
            <person name="Warren B."/>
            <person name="Marsh K."/>
            <person name="Snowden K."/>
            <person name="Lin-Wang K."/>
            <person name="Brian L."/>
            <person name="Martinez-Sanchez M."/>
            <person name="Wang M."/>
            <person name="Ileperuma N."/>
            <person name="Macnee N."/>
            <person name="Campin R."/>
            <person name="Mcatee P."/>
            <person name="Drummond R."/>
            <person name="Espley R."/>
            <person name="Ireland H."/>
            <person name="Wu R."/>
            <person name="Atkinson R."/>
            <person name="Karunairetnam S."/>
            <person name="Bulley S."/>
            <person name="Chunkath S."/>
            <person name="Hanley Z."/>
            <person name="Storey R."/>
            <person name="Thrimawithana A."/>
            <person name="Thomson S."/>
            <person name="David C."/>
            <person name="Testolin R."/>
        </authorList>
    </citation>
    <scope>NUCLEOTIDE SEQUENCE [LARGE SCALE GENOMIC DNA]</scope>
    <source>
        <strain evidence="13">cv. Red5</strain>
        <tissue evidence="12">Young leaf</tissue>
    </source>
</reference>
<evidence type="ECO:0000259" key="11">
    <source>
        <dbReference type="PROSITE" id="PS50157"/>
    </source>
</evidence>
<evidence type="ECO:0000256" key="6">
    <source>
        <dbReference type="ARBA" id="ARBA00023015"/>
    </source>
</evidence>
<evidence type="ECO:0000256" key="9">
    <source>
        <dbReference type="PROSITE-ProRule" id="PRU00042"/>
    </source>
</evidence>
<dbReference type="SMART" id="SM00355">
    <property type="entry name" value="ZnF_C2H2"/>
    <property type="match status" value="2"/>
</dbReference>
<evidence type="ECO:0000256" key="3">
    <source>
        <dbReference type="ARBA" id="ARBA00022737"/>
    </source>
</evidence>
<dbReference type="PROSITE" id="PS50157">
    <property type="entry name" value="ZINC_FINGER_C2H2_2"/>
    <property type="match status" value="2"/>
</dbReference>
<feature type="domain" description="C2H2-type" evidence="11">
    <location>
        <begin position="117"/>
        <end position="144"/>
    </location>
</feature>
<dbReference type="Gramene" id="PSR95226">
    <property type="protein sequence ID" value="PSR95226"/>
    <property type="gene ID" value="CEY00_Acc25983"/>
</dbReference>
<comment type="subcellular location">
    <subcellularLocation>
        <location evidence="1">Nucleus</location>
    </subcellularLocation>
</comment>
<dbReference type="PANTHER" id="PTHR26374:SF466">
    <property type="entry name" value="OS09G0122000 PROTEIN"/>
    <property type="match status" value="1"/>
</dbReference>
<dbReference type="GO" id="GO:0005634">
    <property type="term" value="C:nucleus"/>
    <property type="evidence" value="ECO:0007669"/>
    <property type="project" value="UniProtKB-SubCell"/>
</dbReference>
<dbReference type="InterPro" id="IPR036236">
    <property type="entry name" value="Znf_C2H2_sf"/>
</dbReference>
<dbReference type="EMBL" id="NKQK01000023">
    <property type="protein sequence ID" value="PSR95226.1"/>
    <property type="molecule type" value="Genomic_DNA"/>
</dbReference>
<evidence type="ECO:0000256" key="1">
    <source>
        <dbReference type="ARBA" id="ARBA00004123"/>
    </source>
</evidence>
<keyword evidence="2" id="KW-0479">Metal-binding</keyword>
<keyword evidence="6" id="KW-0805">Transcription regulation</keyword>
<reference evidence="13" key="2">
    <citation type="journal article" date="2018" name="BMC Genomics">
        <title>A manually annotated Actinidia chinensis var. chinensis (kiwifruit) genome highlights the challenges associated with draft genomes and gene prediction in plants.</title>
        <authorList>
            <person name="Pilkington S.M."/>
            <person name="Crowhurst R."/>
            <person name="Hilario E."/>
            <person name="Nardozza S."/>
            <person name="Fraser L."/>
            <person name="Peng Y."/>
            <person name="Gunaseelan K."/>
            <person name="Simpson R."/>
            <person name="Tahir J."/>
            <person name="Deroles S.C."/>
            <person name="Templeton K."/>
            <person name="Luo Z."/>
            <person name="Davy M."/>
            <person name="Cheng C."/>
            <person name="McNeilage M."/>
            <person name="Scaglione D."/>
            <person name="Liu Y."/>
            <person name="Zhang Q."/>
            <person name="Datson P."/>
            <person name="De Silva N."/>
            <person name="Gardiner S.E."/>
            <person name="Bassett H."/>
            <person name="Chagne D."/>
            <person name="McCallum J."/>
            <person name="Dzierzon H."/>
            <person name="Deng C."/>
            <person name="Wang Y.Y."/>
            <person name="Barron L."/>
            <person name="Manako K."/>
            <person name="Bowen J."/>
            <person name="Foster T.M."/>
            <person name="Erridge Z.A."/>
            <person name="Tiffin H."/>
            <person name="Waite C.N."/>
            <person name="Davies K.M."/>
            <person name="Grierson E.P."/>
            <person name="Laing W.A."/>
            <person name="Kirk R."/>
            <person name="Chen X."/>
            <person name="Wood M."/>
            <person name="Montefiori M."/>
            <person name="Brummell D.A."/>
            <person name="Schwinn K.E."/>
            <person name="Catanach A."/>
            <person name="Fullerton C."/>
            <person name="Li D."/>
            <person name="Meiyalaghan S."/>
            <person name="Nieuwenhuizen N."/>
            <person name="Read N."/>
            <person name="Prakash R."/>
            <person name="Hunter D."/>
            <person name="Zhang H."/>
            <person name="McKenzie M."/>
            <person name="Knabel M."/>
            <person name="Harris A."/>
            <person name="Allan A.C."/>
            <person name="Gleave A."/>
            <person name="Chen A."/>
            <person name="Janssen B.J."/>
            <person name="Plunkett B."/>
            <person name="Ampomah-Dwamena C."/>
            <person name="Voogd C."/>
            <person name="Leif D."/>
            <person name="Lafferty D."/>
            <person name="Souleyre E.J.F."/>
            <person name="Varkonyi-Gasic E."/>
            <person name="Gambi F."/>
            <person name="Hanley J."/>
            <person name="Yao J.L."/>
            <person name="Cheung J."/>
            <person name="David K.M."/>
            <person name="Warren B."/>
            <person name="Marsh K."/>
            <person name="Snowden K.C."/>
            <person name="Lin-Wang K."/>
            <person name="Brian L."/>
            <person name="Martinez-Sanchez M."/>
            <person name="Wang M."/>
            <person name="Ileperuma N."/>
            <person name="Macnee N."/>
            <person name="Campin R."/>
            <person name="McAtee P."/>
            <person name="Drummond R.S.M."/>
            <person name="Espley R.V."/>
            <person name="Ireland H.S."/>
            <person name="Wu R."/>
            <person name="Atkinson R.G."/>
            <person name="Karunairetnam S."/>
            <person name="Bulley S."/>
            <person name="Chunkath S."/>
            <person name="Hanley Z."/>
            <person name="Storey R."/>
            <person name="Thrimawithana A.H."/>
            <person name="Thomson S."/>
            <person name="David C."/>
            <person name="Testolin R."/>
            <person name="Huang H."/>
            <person name="Hellens R.P."/>
            <person name="Schaffer R.J."/>
        </authorList>
    </citation>
    <scope>NUCLEOTIDE SEQUENCE [LARGE SCALE GENOMIC DNA]</scope>
    <source>
        <strain evidence="13">cv. Red5</strain>
    </source>
</reference>
<proteinExistence type="predicted"/>
<dbReference type="GO" id="GO:0008270">
    <property type="term" value="F:zinc ion binding"/>
    <property type="evidence" value="ECO:0007669"/>
    <property type="project" value="UniProtKB-KW"/>
</dbReference>
<evidence type="ECO:0000256" key="2">
    <source>
        <dbReference type="ARBA" id="ARBA00022723"/>
    </source>
</evidence>
<dbReference type="PROSITE" id="PS00028">
    <property type="entry name" value="ZINC_FINGER_C2H2_1"/>
    <property type="match status" value="2"/>
</dbReference>
<feature type="region of interest" description="Disordered" evidence="10">
    <location>
        <begin position="1"/>
        <end position="24"/>
    </location>
</feature>
<evidence type="ECO:0000256" key="7">
    <source>
        <dbReference type="ARBA" id="ARBA00023163"/>
    </source>
</evidence>
<evidence type="ECO:0000313" key="13">
    <source>
        <dbReference type="Proteomes" id="UP000241394"/>
    </source>
</evidence>
<keyword evidence="8" id="KW-0539">Nucleus</keyword>
<gene>
    <name evidence="12" type="ORF">CEY00_Acc25983</name>
</gene>
<dbReference type="OMA" id="KRPRQFM"/>
<evidence type="ECO:0000256" key="4">
    <source>
        <dbReference type="ARBA" id="ARBA00022771"/>
    </source>
</evidence>
<dbReference type="STRING" id="1590841.A0A2R6PQ91"/>
<accession>A0A2R6PQ91</accession>
<comment type="caution">
    <text evidence="12">The sequence shown here is derived from an EMBL/GenBank/DDBJ whole genome shotgun (WGS) entry which is preliminary data.</text>
</comment>
<dbReference type="Gene3D" id="3.30.160.60">
    <property type="entry name" value="Classic Zinc Finger"/>
    <property type="match status" value="2"/>
</dbReference>
<dbReference type="Pfam" id="PF13912">
    <property type="entry name" value="zf-C2H2_6"/>
    <property type="match status" value="2"/>
</dbReference>
<keyword evidence="7" id="KW-0804">Transcription</keyword>
<keyword evidence="4 9" id="KW-0863">Zinc-finger</keyword>
<evidence type="ECO:0000256" key="10">
    <source>
        <dbReference type="SAM" id="MobiDB-lite"/>
    </source>
</evidence>
<dbReference type="InterPro" id="IPR013087">
    <property type="entry name" value="Znf_C2H2_type"/>
</dbReference>
<feature type="domain" description="C2H2-type" evidence="11">
    <location>
        <begin position="195"/>
        <end position="222"/>
    </location>
</feature>
<dbReference type="SUPFAM" id="SSF57667">
    <property type="entry name" value="beta-beta-alpha zinc fingers"/>
    <property type="match status" value="1"/>
</dbReference>
<dbReference type="OrthoDB" id="6077919at2759"/>
<dbReference type="Proteomes" id="UP000241394">
    <property type="component" value="Chromosome LG23"/>
</dbReference>
<feature type="region of interest" description="Disordered" evidence="10">
    <location>
        <begin position="45"/>
        <end position="71"/>
    </location>
</feature>
<evidence type="ECO:0000256" key="5">
    <source>
        <dbReference type="ARBA" id="ARBA00022833"/>
    </source>
</evidence>
<dbReference type="InParanoid" id="A0A2R6PQ91"/>
<name>A0A2R6PQ91_ACTCC</name>
<feature type="compositionally biased region" description="Low complexity" evidence="10">
    <location>
        <begin position="54"/>
        <end position="69"/>
    </location>
</feature>
<protein>
    <submittedName>
        <fullName evidence="12">Zinc finger protein</fullName>
    </submittedName>
</protein>
<organism evidence="12 13">
    <name type="scientific">Actinidia chinensis var. chinensis</name>
    <name type="common">Chinese soft-hair kiwi</name>
    <dbReference type="NCBI Taxonomy" id="1590841"/>
    <lineage>
        <taxon>Eukaryota</taxon>
        <taxon>Viridiplantae</taxon>
        <taxon>Streptophyta</taxon>
        <taxon>Embryophyta</taxon>
        <taxon>Tracheophyta</taxon>
        <taxon>Spermatophyta</taxon>
        <taxon>Magnoliopsida</taxon>
        <taxon>eudicotyledons</taxon>
        <taxon>Gunneridae</taxon>
        <taxon>Pentapetalae</taxon>
        <taxon>asterids</taxon>
        <taxon>Ericales</taxon>
        <taxon>Actinidiaceae</taxon>
        <taxon>Actinidia</taxon>
    </lineage>
</organism>
<evidence type="ECO:0000313" key="12">
    <source>
        <dbReference type="EMBL" id="PSR95226.1"/>
    </source>
</evidence>
<keyword evidence="13" id="KW-1185">Reference proteome</keyword>
<dbReference type="AlphaFoldDB" id="A0A2R6PQ91"/>
<sequence>MEMEIPEEFTGSSDHTLALKGKRAKRQRPFSSSIVAVTSSCSIFGGSGGGGDFYSPTSSPTSSYENSTTTEEDEDMANCLILLAQGGGSKQVDEEDEGKIRKFMATTTTAKSGFYVYECKTCDRTFPSFQALGGHRASHKKPKAVLEEGKRVVGLPQQSGEEEIEGQAKKIIIPSFSFQVTARKSPHINNKCKLHDCSICGAQFSSGQALGGHMRRHRVVPPHAQASTSMAESCEERESNKPRTILSLDLNLPAPPEDFDYHTGKQHMVFAAPALVDCHY</sequence>
<keyword evidence="3" id="KW-0677">Repeat</keyword>
<keyword evidence="5" id="KW-0862">Zinc</keyword>